<evidence type="ECO:0000256" key="2">
    <source>
        <dbReference type="ARBA" id="ARBA00007599"/>
    </source>
</evidence>
<dbReference type="Pfam" id="PF02367">
    <property type="entry name" value="TsaE"/>
    <property type="match status" value="1"/>
</dbReference>
<organism evidence="11 12">
    <name type="scientific">Eiseniibacteriota bacterium</name>
    <dbReference type="NCBI Taxonomy" id="2212470"/>
    <lineage>
        <taxon>Bacteria</taxon>
        <taxon>Candidatus Eiseniibacteriota</taxon>
    </lineage>
</organism>
<dbReference type="EMBL" id="VBOR01000058">
    <property type="protein sequence ID" value="TMQ49302.1"/>
    <property type="molecule type" value="Genomic_DNA"/>
</dbReference>
<dbReference type="GO" id="GO:0005737">
    <property type="term" value="C:cytoplasm"/>
    <property type="evidence" value="ECO:0007669"/>
    <property type="project" value="UniProtKB-SubCell"/>
</dbReference>
<dbReference type="GO" id="GO:0016740">
    <property type="term" value="F:transferase activity"/>
    <property type="evidence" value="ECO:0007669"/>
    <property type="project" value="UniProtKB-KW"/>
</dbReference>
<comment type="similarity">
    <text evidence="2">Belongs to the TsaE family.</text>
</comment>
<dbReference type="GO" id="GO:0046872">
    <property type="term" value="F:metal ion binding"/>
    <property type="evidence" value="ECO:0007669"/>
    <property type="project" value="UniProtKB-KW"/>
</dbReference>
<evidence type="ECO:0000313" key="11">
    <source>
        <dbReference type="EMBL" id="TMQ49302.1"/>
    </source>
</evidence>
<comment type="caution">
    <text evidence="11">The sequence shown here is derived from an EMBL/GenBank/DDBJ whole genome shotgun (WGS) entry which is preliminary data.</text>
</comment>
<evidence type="ECO:0000256" key="9">
    <source>
        <dbReference type="ARBA" id="ARBA00022842"/>
    </source>
</evidence>
<keyword evidence="9" id="KW-0460">Magnesium</keyword>
<evidence type="ECO:0000256" key="10">
    <source>
        <dbReference type="ARBA" id="ARBA00032441"/>
    </source>
</evidence>
<evidence type="ECO:0000256" key="5">
    <source>
        <dbReference type="ARBA" id="ARBA00022694"/>
    </source>
</evidence>
<dbReference type="InterPro" id="IPR027417">
    <property type="entry name" value="P-loop_NTPase"/>
</dbReference>
<comment type="subcellular location">
    <subcellularLocation>
        <location evidence="1">Cytoplasm</location>
    </subcellularLocation>
</comment>
<gene>
    <name evidence="11" type="primary">tsaE</name>
    <name evidence="11" type="ORF">E6K71_05110</name>
</gene>
<sequence>MELERRSLLRGAQGTTAFGKRLGRLLTTGDWVGLTGEMGAGKTTLVAGIVEGIHPGQKSRSPTYVRVEVYGRAPAIVHADLYRLERAEEWDTLGIEDLAGAESGAIVLVEWADRAPGRLPEEGLRVSLRYAGQDAREVLLEARGERWQRLLREAALGSGS</sequence>
<evidence type="ECO:0000256" key="6">
    <source>
        <dbReference type="ARBA" id="ARBA00022723"/>
    </source>
</evidence>
<evidence type="ECO:0000256" key="4">
    <source>
        <dbReference type="ARBA" id="ARBA00022490"/>
    </source>
</evidence>
<dbReference type="GO" id="GO:0005524">
    <property type="term" value="F:ATP binding"/>
    <property type="evidence" value="ECO:0007669"/>
    <property type="project" value="UniProtKB-KW"/>
</dbReference>
<name>A0A538SD59_UNCEI</name>
<dbReference type="InterPro" id="IPR003442">
    <property type="entry name" value="T6A_TsaE"/>
</dbReference>
<evidence type="ECO:0000256" key="1">
    <source>
        <dbReference type="ARBA" id="ARBA00004496"/>
    </source>
</evidence>
<dbReference type="NCBIfam" id="TIGR00150">
    <property type="entry name" value="T6A_YjeE"/>
    <property type="match status" value="1"/>
</dbReference>
<reference evidence="11 12" key="1">
    <citation type="journal article" date="2019" name="Nat. Microbiol.">
        <title>Mediterranean grassland soil C-N compound turnover is dependent on rainfall and depth, and is mediated by genomically divergent microorganisms.</title>
        <authorList>
            <person name="Diamond S."/>
            <person name="Andeer P.F."/>
            <person name="Li Z."/>
            <person name="Crits-Christoph A."/>
            <person name="Burstein D."/>
            <person name="Anantharaman K."/>
            <person name="Lane K.R."/>
            <person name="Thomas B.C."/>
            <person name="Pan C."/>
            <person name="Northen T.R."/>
            <person name="Banfield J.F."/>
        </authorList>
    </citation>
    <scope>NUCLEOTIDE SEQUENCE [LARGE SCALE GENOMIC DNA]</scope>
    <source>
        <strain evidence="11">WS_1</strain>
    </source>
</reference>
<keyword evidence="8" id="KW-0067">ATP-binding</keyword>
<dbReference type="PANTHER" id="PTHR33540:SF2">
    <property type="entry name" value="TRNA THREONYLCARBAMOYLADENOSINE BIOSYNTHESIS PROTEIN TSAE"/>
    <property type="match status" value="1"/>
</dbReference>
<keyword evidence="5" id="KW-0819">tRNA processing</keyword>
<keyword evidence="7" id="KW-0547">Nucleotide-binding</keyword>
<dbReference type="GO" id="GO:0002949">
    <property type="term" value="P:tRNA threonylcarbamoyladenosine modification"/>
    <property type="evidence" value="ECO:0007669"/>
    <property type="project" value="InterPro"/>
</dbReference>
<evidence type="ECO:0000256" key="8">
    <source>
        <dbReference type="ARBA" id="ARBA00022840"/>
    </source>
</evidence>
<accession>A0A538SD59</accession>
<keyword evidence="4" id="KW-0963">Cytoplasm</keyword>
<evidence type="ECO:0000256" key="7">
    <source>
        <dbReference type="ARBA" id="ARBA00022741"/>
    </source>
</evidence>
<keyword evidence="6" id="KW-0479">Metal-binding</keyword>
<evidence type="ECO:0000256" key="3">
    <source>
        <dbReference type="ARBA" id="ARBA00019010"/>
    </source>
</evidence>
<dbReference type="Gene3D" id="3.40.50.300">
    <property type="entry name" value="P-loop containing nucleotide triphosphate hydrolases"/>
    <property type="match status" value="1"/>
</dbReference>
<dbReference type="AlphaFoldDB" id="A0A538SD59"/>
<evidence type="ECO:0000313" key="12">
    <source>
        <dbReference type="Proteomes" id="UP000316292"/>
    </source>
</evidence>
<protein>
    <recommendedName>
        <fullName evidence="3">tRNA threonylcarbamoyladenosine biosynthesis protein TsaE</fullName>
    </recommendedName>
    <alternativeName>
        <fullName evidence="10">t(6)A37 threonylcarbamoyladenosine biosynthesis protein TsaE</fullName>
    </alternativeName>
</protein>
<proteinExistence type="inferred from homology"/>
<dbReference type="Proteomes" id="UP000316292">
    <property type="component" value="Unassembled WGS sequence"/>
</dbReference>
<dbReference type="SUPFAM" id="SSF52540">
    <property type="entry name" value="P-loop containing nucleoside triphosphate hydrolases"/>
    <property type="match status" value="1"/>
</dbReference>
<dbReference type="PANTHER" id="PTHR33540">
    <property type="entry name" value="TRNA THREONYLCARBAMOYLADENOSINE BIOSYNTHESIS PROTEIN TSAE"/>
    <property type="match status" value="1"/>
</dbReference>
<keyword evidence="11" id="KW-0808">Transferase</keyword>